<comment type="caution">
    <text evidence="1">The sequence shown here is derived from an EMBL/GenBank/DDBJ whole genome shotgun (WGS) entry which is preliminary data.</text>
</comment>
<accession>A0A645EXB4</accession>
<evidence type="ECO:0000313" key="1">
    <source>
        <dbReference type="EMBL" id="MPN05872.1"/>
    </source>
</evidence>
<gene>
    <name evidence="1" type="ORF">SDC9_153126</name>
</gene>
<dbReference type="AlphaFoldDB" id="A0A645EXB4"/>
<sequence>MGHYMTKDGVPTVCKNCMYWNYRGGGFGDCGNANQIHKIPFYFMKCQYFWPKPEYRK</sequence>
<proteinExistence type="predicted"/>
<reference evidence="1" key="1">
    <citation type="submission" date="2019-08" db="EMBL/GenBank/DDBJ databases">
        <authorList>
            <person name="Kucharzyk K."/>
            <person name="Murdoch R.W."/>
            <person name="Higgins S."/>
            <person name="Loffler F."/>
        </authorList>
    </citation>
    <scope>NUCLEOTIDE SEQUENCE</scope>
</reference>
<organism evidence="1">
    <name type="scientific">bioreactor metagenome</name>
    <dbReference type="NCBI Taxonomy" id="1076179"/>
    <lineage>
        <taxon>unclassified sequences</taxon>
        <taxon>metagenomes</taxon>
        <taxon>ecological metagenomes</taxon>
    </lineage>
</organism>
<dbReference type="EMBL" id="VSSQ01051775">
    <property type="protein sequence ID" value="MPN05872.1"/>
    <property type="molecule type" value="Genomic_DNA"/>
</dbReference>
<name>A0A645EXB4_9ZZZZ</name>
<protein>
    <submittedName>
        <fullName evidence="1">Uncharacterized protein</fullName>
    </submittedName>
</protein>